<protein>
    <submittedName>
        <fullName evidence="4">Transposase</fullName>
    </submittedName>
</protein>
<feature type="domain" description="Cas12f1-like TNB" evidence="3">
    <location>
        <begin position="26"/>
        <end position="93"/>
    </location>
</feature>
<keyword evidence="1" id="KW-0238">DNA-binding</keyword>
<dbReference type="Pfam" id="PF07282">
    <property type="entry name" value="Cas12f1-like_TNB"/>
    <property type="match status" value="1"/>
</dbReference>
<evidence type="ECO:0000259" key="3">
    <source>
        <dbReference type="Pfam" id="PF07282"/>
    </source>
</evidence>
<dbReference type="EMBL" id="CP003587">
    <property type="protein sequence ID" value="AGY57278.1"/>
    <property type="molecule type" value="Genomic_DNA"/>
</dbReference>
<evidence type="ECO:0000313" key="4">
    <source>
        <dbReference type="EMBL" id="AGY57278.1"/>
    </source>
</evidence>
<dbReference type="eggNOG" id="COG0675">
    <property type="taxonomic scope" value="Bacteria"/>
</dbReference>
<organism evidence="4 5">
    <name type="scientific">Gloeobacter kilaueensis (strain ATCC BAA-2537 / CCAP 1431/1 / ULC 316 / JS1)</name>
    <dbReference type="NCBI Taxonomy" id="1183438"/>
    <lineage>
        <taxon>Bacteria</taxon>
        <taxon>Bacillati</taxon>
        <taxon>Cyanobacteriota</taxon>
        <taxon>Cyanophyceae</taxon>
        <taxon>Gloeobacterales</taxon>
        <taxon>Gloeobacteraceae</taxon>
        <taxon>Gloeobacter</taxon>
    </lineage>
</organism>
<reference evidence="4 5" key="1">
    <citation type="journal article" date="2013" name="PLoS ONE">
        <title>Cultivation and Complete Genome Sequencing of Gloeobacter kilaueensis sp. nov., from a Lava Cave in Kilauea Caldera, Hawai'i.</title>
        <authorList>
            <person name="Saw J.H."/>
            <person name="Schatz M."/>
            <person name="Brown M.V."/>
            <person name="Kunkel D.D."/>
            <person name="Foster J.S."/>
            <person name="Shick H."/>
            <person name="Christensen S."/>
            <person name="Hou S."/>
            <person name="Wan X."/>
            <person name="Donachie S.P."/>
        </authorList>
    </citation>
    <scope>NUCLEOTIDE SEQUENCE [LARGE SCALE GENOMIC DNA]</scope>
    <source>
        <strain evidence="5">JS</strain>
    </source>
</reference>
<accession>U5QEG9</accession>
<feature type="region of interest" description="Disordered" evidence="2">
    <location>
        <begin position="90"/>
        <end position="116"/>
    </location>
</feature>
<gene>
    <name evidence="4" type="ORF">GKIL_1032</name>
</gene>
<dbReference type="Proteomes" id="UP000017396">
    <property type="component" value="Chromosome"/>
</dbReference>
<dbReference type="STRING" id="1183438.GKIL_1032"/>
<proteinExistence type="predicted"/>
<sequence length="116" mass="12642">MCEGVGTDPPIREAGRLAKSFHDAGFGKFLAMLEAKAFTYGREVLKVGRYFASSQICSTCGHKDGPELLWVRQWTCPQCHSEHDRDENAAKNILAQGLGERLGHPPASATAEKEPG</sequence>
<evidence type="ECO:0000256" key="1">
    <source>
        <dbReference type="ARBA" id="ARBA00023125"/>
    </source>
</evidence>
<dbReference type="AlphaFoldDB" id="U5QEG9"/>
<evidence type="ECO:0000313" key="5">
    <source>
        <dbReference type="Proteomes" id="UP000017396"/>
    </source>
</evidence>
<dbReference type="KEGG" id="glj:GKIL_1032"/>
<keyword evidence="5" id="KW-1185">Reference proteome</keyword>
<evidence type="ECO:0000256" key="2">
    <source>
        <dbReference type="SAM" id="MobiDB-lite"/>
    </source>
</evidence>
<name>U5QEG9_GLOK1</name>
<dbReference type="HOGENOM" id="CLU_032903_10_1_3"/>
<dbReference type="GO" id="GO:0003677">
    <property type="term" value="F:DNA binding"/>
    <property type="evidence" value="ECO:0007669"/>
    <property type="project" value="UniProtKB-KW"/>
</dbReference>
<dbReference type="InterPro" id="IPR010095">
    <property type="entry name" value="Cas12f1-like_TNB"/>
</dbReference>